<comment type="caution">
    <text evidence="1">The sequence shown here is derived from an EMBL/GenBank/DDBJ whole genome shotgun (WGS) entry which is preliminary data.</text>
</comment>
<accession>A0ABN9WD59</accession>
<proteinExistence type="predicted"/>
<gene>
    <name evidence="1" type="ORF">PCOR1329_LOCUS66242</name>
</gene>
<evidence type="ECO:0000313" key="1">
    <source>
        <dbReference type="EMBL" id="CAK0884249.1"/>
    </source>
</evidence>
<evidence type="ECO:0000313" key="2">
    <source>
        <dbReference type="Proteomes" id="UP001189429"/>
    </source>
</evidence>
<name>A0ABN9WD59_9DINO</name>
<keyword evidence="2" id="KW-1185">Reference proteome</keyword>
<dbReference type="EMBL" id="CAUYUJ010018520">
    <property type="protein sequence ID" value="CAK0884249.1"/>
    <property type="molecule type" value="Genomic_DNA"/>
</dbReference>
<sequence>MTGSCTSAWSSTTVRVSDIASVWEGERWCQPASTLAGLGINPVSMLSPPPLDSKTRPLVMTHAPSPRLPPWLPRLSSDRLQARLGTMRGRFEAALNAEARFNTRFDDAVECFNKDWRTCEAFSPVCATGTWEGGDVFFSFSSSAVH</sequence>
<reference evidence="1" key="1">
    <citation type="submission" date="2023-10" db="EMBL/GenBank/DDBJ databases">
        <authorList>
            <person name="Chen Y."/>
            <person name="Shah S."/>
            <person name="Dougan E. K."/>
            <person name="Thang M."/>
            <person name="Chan C."/>
        </authorList>
    </citation>
    <scope>NUCLEOTIDE SEQUENCE [LARGE SCALE GENOMIC DNA]</scope>
</reference>
<organism evidence="1 2">
    <name type="scientific">Prorocentrum cordatum</name>
    <dbReference type="NCBI Taxonomy" id="2364126"/>
    <lineage>
        <taxon>Eukaryota</taxon>
        <taxon>Sar</taxon>
        <taxon>Alveolata</taxon>
        <taxon>Dinophyceae</taxon>
        <taxon>Prorocentrales</taxon>
        <taxon>Prorocentraceae</taxon>
        <taxon>Prorocentrum</taxon>
    </lineage>
</organism>
<dbReference type="Proteomes" id="UP001189429">
    <property type="component" value="Unassembled WGS sequence"/>
</dbReference>
<protein>
    <submittedName>
        <fullName evidence="1">Uncharacterized protein</fullName>
    </submittedName>
</protein>